<accession>A0A6S7ISR0</accession>
<dbReference type="EMBL" id="CACRXK020011936">
    <property type="protein sequence ID" value="CAB4022355.1"/>
    <property type="molecule type" value="Genomic_DNA"/>
</dbReference>
<proteinExistence type="predicted"/>
<protein>
    <submittedName>
        <fullName evidence="2">Uncharacterized protein</fullName>
    </submittedName>
</protein>
<gene>
    <name evidence="2" type="ORF">PACLA_8A025307</name>
</gene>
<comment type="caution">
    <text evidence="2">The sequence shown here is derived from an EMBL/GenBank/DDBJ whole genome shotgun (WGS) entry which is preliminary data.</text>
</comment>
<dbReference type="AlphaFoldDB" id="A0A6S7ISR0"/>
<dbReference type="Proteomes" id="UP001152795">
    <property type="component" value="Unassembled WGS sequence"/>
</dbReference>
<sequence length="98" mass="11438">MEDENETTSERSEAEFKDEKSECKDGWQDQDKLECEEEWVVFQEESGSDISKKEMEKERISKERVKASGPYFICLRLDMGLENLELEKAACFHNCGCN</sequence>
<evidence type="ECO:0000313" key="3">
    <source>
        <dbReference type="Proteomes" id="UP001152795"/>
    </source>
</evidence>
<feature type="compositionally biased region" description="Basic and acidic residues" evidence="1">
    <location>
        <begin position="8"/>
        <end position="29"/>
    </location>
</feature>
<reference evidence="2" key="1">
    <citation type="submission" date="2020-04" db="EMBL/GenBank/DDBJ databases">
        <authorList>
            <person name="Alioto T."/>
            <person name="Alioto T."/>
            <person name="Gomez Garrido J."/>
        </authorList>
    </citation>
    <scope>NUCLEOTIDE SEQUENCE</scope>
    <source>
        <strain evidence="2">A484AB</strain>
    </source>
</reference>
<evidence type="ECO:0000313" key="2">
    <source>
        <dbReference type="EMBL" id="CAB4022355.1"/>
    </source>
</evidence>
<name>A0A6S7ISR0_PARCT</name>
<evidence type="ECO:0000256" key="1">
    <source>
        <dbReference type="SAM" id="MobiDB-lite"/>
    </source>
</evidence>
<organism evidence="2 3">
    <name type="scientific">Paramuricea clavata</name>
    <name type="common">Red gorgonian</name>
    <name type="synonym">Violescent sea-whip</name>
    <dbReference type="NCBI Taxonomy" id="317549"/>
    <lineage>
        <taxon>Eukaryota</taxon>
        <taxon>Metazoa</taxon>
        <taxon>Cnidaria</taxon>
        <taxon>Anthozoa</taxon>
        <taxon>Octocorallia</taxon>
        <taxon>Malacalcyonacea</taxon>
        <taxon>Plexauridae</taxon>
        <taxon>Paramuricea</taxon>
    </lineage>
</organism>
<keyword evidence="3" id="KW-1185">Reference proteome</keyword>
<feature type="region of interest" description="Disordered" evidence="1">
    <location>
        <begin position="1"/>
        <end position="29"/>
    </location>
</feature>